<keyword evidence="3" id="KW-1185">Reference proteome</keyword>
<keyword evidence="1" id="KW-0175">Coiled coil</keyword>
<sequence>MKAGELLNLIDEALANVRTAIVAFQMRILESPHTAHEFLQKSLELQEEVERLEKLRKEFEALNPDKELRGEDIDALVRYLEALRNFRGHEF</sequence>
<organism evidence="2 3">
    <name type="scientific">Pyrococcus yayanosii (strain CH1 / JCM 16557)</name>
    <dbReference type="NCBI Taxonomy" id="529709"/>
    <lineage>
        <taxon>Archaea</taxon>
        <taxon>Methanobacteriati</taxon>
        <taxon>Methanobacteriota</taxon>
        <taxon>Thermococci</taxon>
        <taxon>Thermococcales</taxon>
        <taxon>Thermococcaceae</taxon>
        <taxon>Pyrococcus</taxon>
    </lineage>
</organism>
<evidence type="ECO:0000313" key="2">
    <source>
        <dbReference type="EMBL" id="AEH23882.1"/>
    </source>
</evidence>
<name>F8AFX6_PYRYC</name>
<dbReference type="EMBL" id="CP002779">
    <property type="protein sequence ID" value="AEH23882.1"/>
    <property type="molecule type" value="Genomic_DNA"/>
</dbReference>
<dbReference type="HOGENOM" id="CLU_2476158_0_0_2"/>
<feature type="coiled-coil region" evidence="1">
    <location>
        <begin position="35"/>
        <end position="62"/>
    </location>
</feature>
<accession>F8AFX6</accession>
<dbReference type="Proteomes" id="UP000008386">
    <property type="component" value="Chromosome"/>
</dbReference>
<dbReference type="OrthoDB" id="86016at2157"/>
<dbReference type="STRING" id="529709.PYCH_01730"/>
<dbReference type="KEGG" id="pya:PYCH_01730"/>
<dbReference type="AlphaFoldDB" id="F8AFX6"/>
<proteinExistence type="predicted"/>
<evidence type="ECO:0000313" key="3">
    <source>
        <dbReference type="Proteomes" id="UP000008386"/>
    </source>
</evidence>
<reference evidence="2 3" key="1">
    <citation type="journal article" date="2011" name="J. Bacteriol.">
        <title>Complete genome sequence of the obligate piezophilic hyperthermophilic archaeon Pyrococcus yayanosii CH1.</title>
        <authorList>
            <person name="Jun X."/>
            <person name="Lupeng L."/>
            <person name="Minjuan X."/>
            <person name="Oger P."/>
            <person name="Fengping W."/>
            <person name="Jebbar M."/>
            <person name="Xiang X."/>
        </authorList>
    </citation>
    <scope>NUCLEOTIDE SEQUENCE [LARGE SCALE GENOMIC DNA]</scope>
    <source>
        <strain evidence="3">CH1 / JCM 16557</strain>
    </source>
</reference>
<dbReference type="RefSeq" id="WP_013904940.1">
    <property type="nucleotide sequence ID" value="NC_015680.1"/>
</dbReference>
<gene>
    <name evidence="2" type="ordered locus">PYCH_01730</name>
</gene>
<evidence type="ECO:0000256" key="1">
    <source>
        <dbReference type="SAM" id="Coils"/>
    </source>
</evidence>
<dbReference type="eggNOG" id="arCOG05743">
    <property type="taxonomic scope" value="Archaea"/>
</dbReference>
<dbReference type="GeneID" id="10836754"/>
<protein>
    <submittedName>
        <fullName evidence="2">Uncharacterized protein</fullName>
    </submittedName>
</protein>